<accession>A0A6J4VBN4</accession>
<gene>
    <name evidence="2" type="ORF">AVDCRST_MAG59-3883</name>
</gene>
<proteinExistence type="predicted"/>
<feature type="compositionally biased region" description="Basic and acidic residues" evidence="1">
    <location>
        <begin position="1"/>
        <end position="11"/>
    </location>
</feature>
<feature type="compositionally biased region" description="Basic residues" evidence="1">
    <location>
        <begin position="189"/>
        <end position="203"/>
    </location>
</feature>
<dbReference type="EMBL" id="CADCWF010000279">
    <property type="protein sequence ID" value="CAA9574099.1"/>
    <property type="molecule type" value="Genomic_DNA"/>
</dbReference>
<evidence type="ECO:0000256" key="1">
    <source>
        <dbReference type="SAM" id="MobiDB-lite"/>
    </source>
</evidence>
<organism evidence="2">
    <name type="scientific">uncultured Thermomicrobiales bacterium</name>
    <dbReference type="NCBI Taxonomy" id="1645740"/>
    <lineage>
        <taxon>Bacteria</taxon>
        <taxon>Pseudomonadati</taxon>
        <taxon>Thermomicrobiota</taxon>
        <taxon>Thermomicrobia</taxon>
        <taxon>Thermomicrobiales</taxon>
        <taxon>environmental samples</taxon>
    </lineage>
</organism>
<protein>
    <submittedName>
        <fullName evidence="2">Uncharacterized protein</fullName>
    </submittedName>
</protein>
<reference evidence="2" key="1">
    <citation type="submission" date="2020-02" db="EMBL/GenBank/DDBJ databases">
        <authorList>
            <person name="Meier V. D."/>
        </authorList>
    </citation>
    <scope>NUCLEOTIDE SEQUENCE</scope>
    <source>
        <strain evidence="2">AVDCRST_MAG59</strain>
    </source>
</reference>
<feature type="region of interest" description="Disordered" evidence="1">
    <location>
        <begin position="1"/>
        <end position="248"/>
    </location>
</feature>
<feature type="non-terminal residue" evidence="2">
    <location>
        <position position="248"/>
    </location>
</feature>
<name>A0A6J4VBN4_9BACT</name>
<feature type="compositionally biased region" description="Basic residues" evidence="1">
    <location>
        <begin position="230"/>
        <end position="248"/>
    </location>
</feature>
<sequence>SRKVLSLRDEANGAGGPCPRRTVRGRDRSRAAPTGGGASRTRRDAAAPGLGRRHTARVGPARGKPRAEGTSVGGGPHAAAEAPVRRRAAGDEGPVARESPGSPVPPAGSPTLPEHTASSPHEVPFSRCGWRQRASVPTSGMQELWSAPQASLSGSNLPPHLPGAPRYESDRVHAPGSRVSAHHEDGRTRVRAAGRCGRGKAWPRCRESRVGHGWTGQQGGEPRPSAEGVRRRRHRRQGGPRLPPRARP</sequence>
<evidence type="ECO:0000313" key="2">
    <source>
        <dbReference type="EMBL" id="CAA9574099.1"/>
    </source>
</evidence>
<feature type="non-terminal residue" evidence="2">
    <location>
        <position position="1"/>
    </location>
</feature>
<dbReference type="AlphaFoldDB" id="A0A6J4VBN4"/>